<proteinExistence type="predicted"/>
<dbReference type="GO" id="GO:0004674">
    <property type="term" value="F:protein serine/threonine kinase activity"/>
    <property type="evidence" value="ECO:0007669"/>
    <property type="project" value="TreeGrafter"/>
</dbReference>
<evidence type="ECO:0000256" key="3">
    <source>
        <dbReference type="ARBA" id="ARBA00022777"/>
    </source>
</evidence>
<dbReference type="InterPro" id="IPR011009">
    <property type="entry name" value="Kinase-like_dom_sf"/>
</dbReference>
<comment type="caution">
    <text evidence="6">The sequence shown here is derived from an EMBL/GenBank/DDBJ whole genome shotgun (WGS) entry which is preliminary data.</text>
</comment>
<feature type="domain" description="Protein kinase" evidence="5">
    <location>
        <begin position="65"/>
        <end position="318"/>
    </location>
</feature>
<dbReference type="InterPro" id="IPR000719">
    <property type="entry name" value="Prot_kinase_dom"/>
</dbReference>
<dbReference type="SUPFAM" id="SSF56112">
    <property type="entry name" value="Protein kinase-like (PK-like)"/>
    <property type="match status" value="1"/>
</dbReference>
<accession>X0S4V1</accession>
<keyword evidence="2" id="KW-0547">Nucleotide-binding</keyword>
<dbReference type="AlphaFoldDB" id="X0S4V1"/>
<dbReference type="Pfam" id="PF00069">
    <property type="entry name" value="Pkinase"/>
    <property type="match status" value="1"/>
</dbReference>
<name>X0S4V1_9ZZZZ</name>
<evidence type="ECO:0000313" key="6">
    <source>
        <dbReference type="EMBL" id="GAF76078.1"/>
    </source>
</evidence>
<sequence>MLESLKMMKTRKIEDITKRRTTLPERRARAILRSIPEFSDRYEVRQLIAEGRGNKRRVPLRGFLPPLLPQLGNNVFSLYDRKEKRFVCAKMHLERGNKKEIIQFRKEYSRRKSLGETPYLIPIYDFVVLDGDSGNPSLFMELGADDLDRIMDELMEDGSELSLGEILRIGTSICYGVESVHETKANRSGLANLDLKPGHVIFMEDGSIKLCDCLESAMIAGMHLPELMCTPYYVAPETICSGYIMHPTADVYSSGIVLFEMATLKQSFDDERDSTWTMDQLGRVKNKDLARVIEGCVQPEAADRYQTMAEVRRDLEGI</sequence>
<protein>
    <recommendedName>
        <fullName evidence="5">Protein kinase domain-containing protein</fullName>
    </recommendedName>
</protein>
<dbReference type="PANTHER" id="PTHR43289">
    <property type="entry name" value="MITOGEN-ACTIVATED PROTEIN KINASE KINASE KINASE 20-RELATED"/>
    <property type="match status" value="1"/>
</dbReference>
<dbReference type="PROSITE" id="PS50011">
    <property type="entry name" value="PROTEIN_KINASE_DOM"/>
    <property type="match status" value="1"/>
</dbReference>
<organism evidence="6">
    <name type="scientific">marine sediment metagenome</name>
    <dbReference type="NCBI Taxonomy" id="412755"/>
    <lineage>
        <taxon>unclassified sequences</taxon>
        <taxon>metagenomes</taxon>
        <taxon>ecological metagenomes</taxon>
    </lineage>
</organism>
<dbReference type="GO" id="GO:0005524">
    <property type="term" value="F:ATP binding"/>
    <property type="evidence" value="ECO:0007669"/>
    <property type="project" value="UniProtKB-KW"/>
</dbReference>
<evidence type="ECO:0000256" key="4">
    <source>
        <dbReference type="ARBA" id="ARBA00022840"/>
    </source>
</evidence>
<evidence type="ECO:0000256" key="2">
    <source>
        <dbReference type="ARBA" id="ARBA00022741"/>
    </source>
</evidence>
<dbReference type="PANTHER" id="PTHR43289:SF6">
    <property type="entry name" value="SERINE_THREONINE-PROTEIN KINASE NEKL-3"/>
    <property type="match status" value="1"/>
</dbReference>
<dbReference type="SMART" id="SM00220">
    <property type="entry name" value="S_TKc"/>
    <property type="match status" value="1"/>
</dbReference>
<reference evidence="6" key="1">
    <citation type="journal article" date="2014" name="Front. Microbiol.">
        <title>High frequency of phylogenetically diverse reductive dehalogenase-homologous genes in deep subseafloor sedimentary metagenomes.</title>
        <authorList>
            <person name="Kawai M."/>
            <person name="Futagami T."/>
            <person name="Toyoda A."/>
            <person name="Takaki Y."/>
            <person name="Nishi S."/>
            <person name="Hori S."/>
            <person name="Arai W."/>
            <person name="Tsubouchi T."/>
            <person name="Morono Y."/>
            <person name="Uchiyama I."/>
            <person name="Ito T."/>
            <person name="Fujiyama A."/>
            <person name="Inagaki F."/>
            <person name="Takami H."/>
        </authorList>
    </citation>
    <scope>NUCLEOTIDE SEQUENCE</scope>
    <source>
        <strain evidence="6">Expedition CK06-06</strain>
    </source>
</reference>
<keyword evidence="4" id="KW-0067">ATP-binding</keyword>
<keyword evidence="3" id="KW-0418">Kinase</keyword>
<gene>
    <name evidence="6" type="ORF">S01H1_05776</name>
</gene>
<evidence type="ECO:0000256" key="1">
    <source>
        <dbReference type="ARBA" id="ARBA00022679"/>
    </source>
</evidence>
<evidence type="ECO:0000259" key="5">
    <source>
        <dbReference type="PROSITE" id="PS50011"/>
    </source>
</evidence>
<dbReference type="Gene3D" id="1.10.510.10">
    <property type="entry name" value="Transferase(Phosphotransferase) domain 1"/>
    <property type="match status" value="1"/>
</dbReference>
<keyword evidence="1" id="KW-0808">Transferase</keyword>
<dbReference type="EMBL" id="BARS01003003">
    <property type="protein sequence ID" value="GAF76078.1"/>
    <property type="molecule type" value="Genomic_DNA"/>
</dbReference>